<keyword evidence="5" id="KW-1185">Reference proteome</keyword>
<evidence type="ECO:0000256" key="3">
    <source>
        <dbReference type="SAM" id="MobiDB-lite"/>
    </source>
</evidence>
<gene>
    <name evidence="4" type="ORF">PCOAH_00021260</name>
</gene>
<feature type="region of interest" description="Disordered" evidence="3">
    <location>
        <begin position="1"/>
        <end position="25"/>
    </location>
</feature>
<feature type="coiled-coil region" evidence="2">
    <location>
        <begin position="539"/>
        <end position="589"/>
    </location>
</feature>
<feature type="compositionally biased region" description="Basic and acidic residues" evidence="3">
    <location>
        <begin position="8"/>
        <end position="18"/>
    </location>
</feature>
<name>A0A1B1DYA3_9APIC</name>
<evidence type="ECO:0000313" key="5">
    <source>
        <dbReference type="Proteomes" id="UP000092716"/>
    </source>
</evidence>
<proteinExistence type="predicted"/>
<evidence type="ECO:0000256" key="1">
    <source>
        <dbReference type="ARBA" id="ARBA00023054"/>
    </source>
</evidence>
<feature type="region of interest" description="Disordered" evidence="3">
    <location>
        <begin position="606"/>
        <end position="633"/>
    </location>
</feature>
<dbReference type="PANTHER" id="PTHR21549">
    <property type="entry name" value="MUTATED IN BLADDER CANCER 1"/>
    <property type="match status" value="1"/>
</dbReference>
<feature type="compositionally biased region" description="Polar residues" evidence="3">
    <location>
        <begin position="118"/>
        <end position="129"/>
    </location>
</feature>
<dbReference type="KEGG" id="pcot:PCOAH_00021260"/>
<feature type="non-terminal residue" evidence="4">
    <location>
        <position position="645"/>
    </location>
</feature>
<sequence length="645" mass="74892">MKGNYDSFSKENSDDEKWKHKTHSEKKKMMIKYMSTIEAGMKEEEINSLHEVKSDEDISDGGRDEVQDGSYVDSEDHIILTDEDVAISGDTGDDPSNNESPCDKDDDYSMDDIGAGSAGSNHLSSQPDSLNCVEPREEEEEKEEGEQQNALPHGGNDKDTDHSSGDDGDVLQTEGVGYEAGRSADGSEDSPHKSDEEGDEAPVETKDNVTNIEQMHVNEKKNTLFDIEIKDVNDWKSKYRHLTSSFRKLEKEMNRTINSEHIDQITRRSIKQHKDFLDNEYKEWLSVLLKTVSEFKKNIGAHVSELNEKEYLILSKNIFEDFREKYLEESHLNIVLYLAVAKYDIPVDEGVGKYLQGCYESVNTDKTLHNNIQKLLEVNEHIRNIGGKTGTWDEDEHNYFMKVYENNANLGDEVVLGMLKSCMNKSEEEIVEHMSWYKQFISYNNLKNRCLNSISIVNVNEQRKNDSKVEEKKYMIQKWREKKREFKRKGTARRLRGRLLRGCYMVATQLMDLIAQSRVTAYLTLIPIRCTAEQESAIKMKELQEMKKEEMKINKIIRENIKKKKQMIQEQLNSKKEEIKKSKMEKQQKSVLSEESLQRINERNERILQKKVQSNLNLNEDNNEREKKTTKQKYMHIQSKLLSNT</sequence>
<dbReference type="EMBL" id="CP016246">
    <property type="protein sequence ID" value="ANQ07766.1"/>
    <property type="molecule type" value="Genomic_DNA"/>
</dbReference>
<feature type="compositionally biased region" description="Basic and acidic residues" evidence="3">
    <location>
        <begin position="155"/>
        <end position="165"/>
    </location>
</feature>
<keyword evidence="1 2" id="KW-0175">Coiled coil</keyword>
<organism evidence="4 5">
    <name type="scientific">Plasmodium coatneyi</name>
    <dbReference type="NCBI Taxonomy" id="208452"/>
    <lineage>
        <taxon>Eukaryota</taxon>
        <taxon>Sar</taxon>
        <taxon>Alveolata</taxon>
        <taxon>Apicomplexa</taxon>
        <taxon>Aconoidasida</taxon>
        <taxon>Haemosporida</taxon>
        <taxon>Plasmodiidae</taxon>
        <taxon>Plasmodium</taxon>
    </lineage>
</organism>
<dbReference type="Proteomes" id="UP000092716">
    <property type="component" value="Chromosome 8"/>
</dbReference>
<feature type="compositionally biased region" description="Basic and acidic residues" evidence="3">
    <location>
        <begin position="50"/>
        <end position="66"/>
    </location>
</feature>
<accession>A0A1B1DYA3</accession>
<dbReference type="OrthoDB" id="2152435at2759"/>
<evidence type="ECO:0000313" key="4">
    <source>
        <dbReference type="EMBL" id="ANQ07766.1"/>
    </source>
</evidence>
<evidence type="ECO:0000256" key="2">
    <source>
        <dbReference type="SAM" id="Coils"/>
    </source>
</evidence>
<feature type="compositionally biased region" description="Acidic residues" evidence="3">
    <location>
        <begin position="136"/>
        <end position="146"/>
    </location>
</feature>
<dbReference type="RefSeq" id="XP_019914461.1">
    <property type="nucleotide sequence ID" value="XM_020058933.1"/>
</dbReference>
<dbReference type="InterPro" id="IPR039902">
    <property type="entry name" value="CCDC148/CCDC112"/>
</dbReference>
<dbReference type="VEuPathDB" id="PlasmoDB:PCOAH_00021260"/>
<reference evidence="5" key="1">
    <citation type="submission" date="2016-06" db="EMBL/GenBank/DDBJ databases">
        <title>First high quality genome sequence of Plasmodium coatneyi using continuous long reads from single molecule, real-time sequencing.</title>
        <authorList>
            <person name="Chien J.-T."/>
            <person name="Pakala S.B."/>
            <person name="Geraldo J.A."/>
            <person name="Lapp S.A."/>
            <person name="Barnwell J.W."/>
            <person name="Kissinger J.C."/>
            <person name="Galinski M.R."/>
            <person name="Humphrey J.C."/>
        </authorList>
    </citation>
    <scope>NUCLEOTIDE SEQUENCE [LARGE SCALE GENOMIC DNA]</scope>
    <source>
        <strain evidence="5">Hackeri</strain>
    </source>
</reference>
<protein>
    <submittedName>
        <fullName evidence="4">Uncharacterized protein</fullName>
    </submittedName>
</protein>
<dbReference type="PANTHER" id="PTHR21549:SF0">
    <property type="entry name" value="COILED-COIL DOMAIN-CONTAINING PROTEIN 112"/>
    <property type="match status" value="1"/>
</dbReference>
<feature type="region of interest" description="Disordered" evidence="3">
    <location>
        <begin position="50"/>
        <end position="211"/>
    </location>
</feature>
<dbReference type="AlphaFoldDB" id="A0A1B1DYA3"/>
<dbReference type="GeneID" id="30908852"/>